<accession>A0A6A6QA25</accession>
<name>A0A6A6QA25_9PEZI</name>
<sequence length="298" mass="31974">MKDLHAPYVSQLSFTIVPDMASPGAFDSAVKGVSGIMHMASPFVLSPTNNETDLLQPAIQITLSVLNSAAAPDTTVRRVVLTSSFASILDMAQGYRPGYTYTSADWNPMTYAEAAVADGPTAYCASKKLAEEAAWAFMAEKKPAFELSAICPPWIFGPALGPIASLTHLNESTEAIYKLLNAESVPAVEFAGFADVRDVAVAHLRAYERPEAAGRRFLVGSHFDYQTAADVIRARLPELRERVPEGTPGAGLTADVYQVDGSEAARVLGVEYTKLEDTMKDTVGGLLEAEKRLGVEVK</sequence>
<dbReference type="Gene3D" id="3.40.50.720">
    <property type="entry name" value="NAD(P)-binding Rossmann-like Domain"/>
    <property type="match status" value="1"/>
</dbReference>
<keyword evidence="1" id="KW-0560">Oxidoreductase</keyword>
<comment type="similarity">
    <text evidence="2">Belongs to the NAD(P)-dependent epimerase/dehydratase family. Dihydroflavonol-4-reductase subfamily.</text>
</comment>
<dbReference type="EMBL" id="MU004200">
    <property type="protein sequence ID" value="KAF2488961.1"/>
    <property type="molecule type" value="Genomic_DNA"/>
</dbReference>
<keyword evidence="4" id="KW-1185">Reference proteome</keyword>
<evidence type="ECO:0000313" key="3">
    <source>
        <dbReference type="EMBL" id="KAF2488961.1"/>
    </source>
</evidence>
<dbReference type="Proteomes" id="UP000799750">
    <property type="component" value="Unassembled WGS sequence"/>
</dbReference>
<evidence type="ECO:0000256" key="2">
    <source>
        <dbReference type="ARBA" id="ARBA00023445"/>
    </source>
</evidence>
<dbReference type="OrthoDB" id="2735536at2759"/>
<dbReference type="SUPFAM" id="SSF51735">
    <property type="entry name" value="NAD(P)-binding Rossmann-fold domains"/>
    <property type="match status" value="1"/>
</dbReference>
<evidence type="ECO:0000313" key="4">
    <source>
        <dbReference type="Proteomes" id="UP000799750"/>
    </source>
</evidence>
<dbReference type="PANTHER" id="PTHR10366:SF579">
    <property type="entry name" value="3-BETA HYDROXYSTEROID DEHYDROGENASE_ISOMERASE FAMILY PROTEIN (AFU_ORTHOLOGUE AFUA_3G02250)"/>
    <property type="match status" value="1"/>
</dbReference>
<dbReference type="GO" id="GO:0016616">
    <property type="term" value="F:oxidoreductase activity, acting on the CH-OH group of donors, NAD or NADP as acceptor"/>
    <property type="evidence" value="ECO:0007669"/>
    <property type="project" value="TreeGrafter"/>
</dbReference>
<evidence type="ECO:0000256" key="1">
    <source>
        <dbReference type="ARBA" id="ARBA00023002"/>
    </source>
</evidence>
<protein>
    <submittedName>
        <fullName evidence="3">NAD(P)-binding protein</fullName>
    </submittedName>
</protein>
<organism evidence="3 4">
    <name type="scientific">Lophium mytilinum</name>
    <dbReference type="NCBI Taxonomy" id="390894"/>
    <lineage>
        <taxon>Eukaryota</taxon>
        <taxon>Fungi</taxon>
        <taxon>Dikarya</taxon>
        <taxon>Ascomycota</taxon>
        <taxon>Pezizomycotina</taxon>
        <taxon>Dothideomycetes</taxon>
        <taxon>Pleosporomycetidae</taxon>
        <taxon>Mytilinidiales</taxon>
        <taxon>Mytilinidiaceae</taxon>
        <taxon>Lophium</taxon>
    </lineage>
</organism>
<gene>
    <name evidence="3" type="ORF">BU16DRAFT_496765</name>
</gene>
<dbReference type="PANTHER" id="PTHR10366">
    <property type="entry name" value="NAD DEPENDENT EPIMERASE/DEHYDRATASE"/>
    <property type="match status" value="1"/>
</dbReference>
<dbReference type="InterPro" id="IPR036291">
    <property type="entry name" value="NAD(P)-bd_dom_sf"/>
</dbReference>
<dbReference type="InterPro" id="IPR050425">
    <property type="entry name" value="NAD(P)_dehydrat-like"/>
</dbReference>
<dbReference type="AlphaFoldDB" id="A0A6A6QA25"/>
<reference evidence="3" key="1">
    <citation type="journal article" date="2020" name="Stud. Mycol.">
        <title>101 Dothideomycetes genomes: a test case for predicting lifestyles and emergence of pathogens.</title>
        <authorList>
            <person name="Haridas S."/>
            <person name="Albert R."/>
            <person name="Binder M."/>
            <person name="Bloem J."/>
            <person name="Labutti K."/>
            <person name="Salamov A."/>
            <person name="Andreopoulos B."/>
            <person name="Baker S."/>
            <person name="Barry K."/>
            <person name="Bills G."/>
            <person name="Bluhm B."/>
            <person name="Cannon C."/>
            <person name="Castanera R."/>
            <person name="Culley D."/>
            <person name="Daum C."/>
            <person name="Ezra D."/>
            <person name="Gonzalez J."/>
            <person name="Henrissat B."/>
            <person name="Kuo A."/>
            <person name="Liang C."/>
            <person name="Lipzen A."/>
            <person name="Lutzoni F."/>
            <person name="Magnuson J."/>
            <person name="Mondo S."/>
            <person name="Nolan M."/>
            <person name="Ohm R."/>
            <person name="Pangilinan J."/>
            <person name="Park H.-J."/>
            <person name="Ramirez L."/>
            <person name="Alfaro M."/>
            <person name="Sun H."/>
            <person name="Tritt A."/>
            <person name="Yoshinaga Y."/>
            <person name="Zwiers L.-H."/>
            <person name="Turgeon B."/>
            <person name="Goodwin S."/>
            <person name="Spatafora J."/>
            <person name="Crous P."/>
            <person name="Grigoriev I."/>
        </authorList>
    </citation>
    <scope>NUCLEOTIDE SEQUENCE</scope>
    <source>
        <strain evidence="3">CBS 269.34</strain>
    </source>
</reference>
<proteinExistence type="inferred from homology"/>